<evidence type="ECO:0000313" key="1">
    <source>
        <dbReference type="EMBL" id="MEQ3538271.1"/>
    </source>
</evidence>
<proteinExistence type="predicted"/>
<evidence type="ECO:0000313" key="2">
    <source>
        <dbReference type="Proteomes" id="UP001464923"/>
    </source>
</evidence>
<reference evidence="1 2" key="1">
    <citation type="submission" date="2024-03" db="EMBL/GenBank/DDBJ databases">
        <title>Draft genome sequence of Pseudonocardia tropica JCM 19149.</title>
        <authorList>
            <person name="Butdee W."/>
            <person name="Duangmal K."/>
        </authorList>
    </citation>
    <scope>NUCLEOTIDE SEQUENCE [LARGE SCALE GENOMIC DNA]</scope>
    <source>
        <strain evidence="1 2">JCM 19149</strain>
    </source>
</reference>
<keyword evidence="2" id="KW-1185">Reference proteome</keyword>
<dbReference type="InterPro" id="IPR013785">
    <property type="entry name" value="Aldolase_TIM"/>
</dbReference>
<dbReference type="Proteomes" id="UP001464923">
    <property type="component" value="Unassembled WGS sequence"/>
</dbReference>
<sequence length="405" mass="42828">MTGYTLLPTPTSKRFLGGVMSAEVLLPASDGSLAPLSMGPPAELVVPSTPATSRVAFAAAHVVPDPVRASGDGAPCPIDWDATMALRHRLWDAGLGVAESMDTAQRGMGLDWPAARELARRTLAEARTRGADVVVGISTDQLAEHAGGVRAVRDAYLEQLADIESLGGGTVLMASRALAARAAGPDDYLEVYGDVLRAASQPVVLHWLGEAFDPALAGYWGHPEPGKAMEVVLDLITEHRSRVRGIKLSLLDDALERELRSRLPAGVHLFTGDDFHYTDLIAGDGEHHSDALLGAFAVVGRHAAAALAELDAGRVDGFRGILAPTEPLSRLVFAAPTRFYKVGVAWLAYLDGAQEHFRMLGGLESGRSLGHLGDLVRAADGIGLFRDPEVAAHRAGRYFAVHGIG</sequence>
<dbReference type="InterPro" id="IPR009334">
    <property type="entry name" value="DUF993"/>
</dbReference>
<comment type="caution">
    <text evidence="1">The sequence shown here is derived from an EMBL/GenBank/DDBJ whole genome shotgun (WGS) entry which is preliminary data.</text>
</comment>
<gene>
    <name evidence="1" type="ORF">WHI96_05525</name>
</gene>
<dbReference type="Pfam" id="PF06187">
    <property type="entry name" value="DUF993"/>
    <property type="match status" value="1"/>
</dbReference>
<accession>A0ABV1JQP4</accession>
<dbReference type="SUPFAM" id="SSF51569">
    <property type="entry name" value="Aldolase"/>
    <property type="match status" value="1"/>
</dbReference>
<dbReference type="Gene3D" id="3.20.20.70">
    <property type="entry name" value="Aldolase class I"/>
    <property type="match status" value="1"/>
</dbReference>
<organism evidence="1 2">
    <name type="scientific">Pseudonocardia tropica</name>
    <dbReference type="NCBI Taxonomy" id="681289"/>
    <lineage>
        <taxon>Bacteria</taxon>
        <taxon>Bacillati</taxon>
        <taxon>Actinomycetota</taxon>
        <taxon>Actinomycetes</taxon>
        <taxon>Pseudonocardiales</taxon>
        <taxon>Pseudonocardiaceae</taxon>
        <taxon>Pseudonocardia</taxon>
    </lineage>
</organism>
<dbReference type="EMBL" id="JBEDNP010000003">
    <property type="protein sequence ID" value="MEQ3538271.1"/>
    <property type="molecule type" value="Genomic_DNA"/>
</dbReference>
<name>A0ABV1JQP4_9PSEU</name>
<protein>
    <submittedName>
        <fullName evidence="1">DUF993 family protein</fullName>
    </submittedName>
</protein>